<feature type="region of interest" description="Disordered" evidence="1">
    <location>
        <begin position="23"/>
        <end position="61"/>
    </location>
</feature>
<feature type="region of interest" description="Disordered" evidence="1">
    <location>
        <begin position="174"/>
        <end position="222"/>
    </location>
</feature>
<evidence type="ECO:0000313" key="3">
    <source>
        <dbReference type="RefSeq" id="XP_070650538.1"/>
    </source>
</evidence>
<protein>
    <submittedName>
        <fullName evidence="3">Collagen alpha-1(II) chain-like</fullName>
    </submittedName>
</protein>
<dbReference type="RefSeq" id="XP_070650538.1">
    <property type="nucleotide sequence ID" value="XM_070794437.1"/>
</dbReference>
<dbReference type="GeneID" id="139184506"/>
<organism evidence="2 3">
    <name type="scientific">Bos indicus</name>
    <name type="common">Zebu</name>
    <dbReference type="NCBI Taxonomy" id="9915"/>
    <lineage>
        <taxon>Eukaryota</taxon>
        <taxon>Metazoa</taxon>
        <taxon>Chordata</taxon>
        <taxon>Craniata</taxon>
        <taxon>Vertebrata</taxon>
        <taxon>Euteleostomi</taxon>
        <taxon>Mammalia</taxon>
        <taxon>Eutheria</taxon>
        <taxon>Laurasiatheria</taxon>
        <taxon>Artiodactyla</taxon>
        <taxon>Ruminantia</taxon>
        <taxon>Pecora</taxon>
        <taxon>Bovidae</taxon>
        <taxon>Bovinae</taxon>
        <taxon>Bos</taxon>
    </lineage>
</organism>
<proteinExistence type="predicted"/>
<feature type="compositionally biased region" description="Basic residues" evidence="1">
    <location>
        <begin position="49"/>
        <end position="59"/>
    </location>
</feature>
<feature type="compositionally biased region" description="Low complexity" evidence="1">
    <location>
        <begin position="32"/>
        <end position="41"/>
    </location>
</feature>
<feature type="compositionally biased region" description="Gly residues" evidence="1">
    <location>
        <begin position="114"/>
        <end position="134"/>
    </location>
</feature>
<name>A0ABM4SRV6_BOSIN</name>
<evidence type="ECO:0000256" key="1">
    <source>
        <dbReference type="SAM" id="MobiDB-lite"/>
    </source>
</evidence>
<sequence length="255" mass="26672">MQGSDLGGISAVHLAKFGFDERTVSSGSRRWALSPSLSSPDSPRDAPTRKKRPLPRNRFWHPGAALQCRETWVRPAPGRRRSAQLTHRALGAASRSLPPAAAAAAAAEAREGGGRGAEPGRSGNGGGPGGGGRCGPGGGVGYPLAPALTRGRDSGVRATSLKVLRVRLRPAQNLGRGPGTLWSASGAERRKTRGPRGEAATGGRRRLRGSRMPPLFGLPPRPREAARSFIAPALPAGGREDFGKAKHRRVLVLLL</sequence>
<reference evidence="3" key="1">
    <citation type="submission" date="2025-08" db="UniProtKB">
        <authorList>
            <consortium name="RefSeq"/>
        </authorList>
    </citation>
    <scope>IDENTIFICATION</scope>
    <source>
        <tissue evidence="3">Blood</tissue>
    </source>
</reference>
<accession>A0ABM4SRV6</accession>
<dbReference type="Proteomes" id="UP001652663">
    <property type="component" value="Chromosome 8"/>
</dbReference>
<feature type="compositionally biased region" description="Low complexity" evidence="1">
    <location>
        <begin position="89"/>
        <end position="107"/>
    </location>
</feature>
<evidence type="ECO:0000313" key="2">
    <source>
        <dbReference type="Proteomes" id="UP001652663"/>
    </source>
</evidence>
<keyword evidence="2" id="KW-1185">Reference proteome</keyword>
<feature type="region of interest" description="Disordered" evidence="1">
    <location>
        <begin position="73"/>
        <end position="134"/>
    </location>
</feature>
<gene>
    <name evidence="3" type="primary">LOC139184506</name>
</gene>